<organism evidence="1 2">
    <name type="scientific">Mauremys mutica</name>
    <name type="common">yellowpond turtle</name>
    <dbReference type="NCBI Taxonomy" id="74926"/>
    <lineage>
        <taxon>Eukaryota</taxon>
        <taxon>Metazoa</taxon>
        <taxon>Chordata</taxon>
        <taxon>Craniata</taxon>
        <taxon>Vertebrata</taxon>
        <taxon>Euteleostomi</taxon>
        <taxon>Archelosauria</taxon>
        <taxon>Testudinata</taxon>
        <taxon>Testudines</taxon>
        <taxon>Cryptodira</taxon>
        <taxon>Durocryptodira</taxon>
        <taxon>Testudinoidea</taxon>
        <taxon>Geoemydidae</taxon>
        <taxon>Geoemydinae</taxon>
        <taxon>Mauremys</taxon>
    </lineage>
</organism>
<dbReference type="EMBL" id="JAHDVG010000486">
    <property type="protein sequence ID" value="KAH1168139.1"/>
    <property type="molecule type" value="Genomic_DNA"/>
</dbReference>
<sequence length="107" mass="12022">MSRSIDRQLWKAPLEGARLAEITVMQEKEEGFMQGNRPTILCKMATVPSPMPSLRQTLLGKDQIHQERGDNTNPRHIFHIALGFPLEQAGIGRAVSLPQMWPPVIIP</sequence>
<reference evidence="1" key="1">
    <citation type="submission" date="2021-09" db="EMBL/GenBank/DDBJ databases">
        <title>The genome of Mauremys mutica provides insights into the evolution of semi-aquatic lifestyle.</title>
        <authorList>
            <person name="Gong S."/>
            <person name="Gao Y."/>
        </authorList>
    </citation>
    <scope>NUCLEOTIDE SEQUENCE</scope>
    <source>
        <strain evidence="1">MM-2020</strain>
        <tissue evidence="1">Muscle</tissue>
    </source>
</reference>
<comment type="caution">
    <text evidence="1">The sequence shown here is derived from an EMBL/GenBank/DDBJ whole genome shotgun (WGS) entry which is preliminary data.</text>
</comment>
<name>A0A9D3WU48_9SAUR</name>
<evidence type="ECO:0000313" key="2">
    <source>
        <dbReference type="Proteomes" id="UP000827986"/>
    </source>
</evidence>
<evidence type="ECO:0000313" key="1">
    <source>
        <dbReference type="EMBL" id="KAH1168139.1"/>
    </source>
</evidence>
<protein>
    <submittedName>
        <fullName evidence="1">Uncharacterized protein</fullName>
    </submittedName>
</protein>
<keyword evidence="2" id="KW-1185">Reference proteome</keyword>
<proteinExistence type="predicted"/>
<accession>A0A9D3WU48</accession>
<dbReference type="Proteomes" id="UP000827986">
    <property type="component" value="Unassembled WGS sequence"/>
</dbReference>
<gene>
    <name evidence="1" type="ORF">KIL84_003622</name>
</gene>
<dbReference type="AlphaFoldDB" id="A0A9D3WU48"/>